<dbReference type="Proteomes" id="UP001596036">
    <property type="component" value="Unassembled WGS sequence"/>
</dbReference>
<reference evidence="3" key="1">
    <citation type="journal article" date="2019" name="Int. J. Syst. Evol. Microbiol.">
        <title>The Global Catalogue of Microorganisms (GCM) 10K type strain sequencing project: providing services to taxonomists for standard genome sequencing and annotation.</title>
        <authorList>
            <consortium name="The Broad Institute Genomics Platform"/>
            <consortium name="The Broad Institute Genome Sequencing Center for Infectious Disease"/>
            <person name="Wu L."/>
            <person name="Ma J."/>
        </authorList>
    </citation>
    <scope>NUCLEOTIDE SEQUENCE [LARGE SCALE GENOMIC DNA]</scope>
    <source>
        <strain evidence="3">KACC 11407</strain>
    </source>
</reference>
<comment type="caution">
    <text evidence="2">The sequence shown here is derived from an EMBL/GenBank/DDBJ whole genome shotgun (WGS) entry which is preliminary data.</text>
</comment>
<dbReference type="EMBL" id="JBHSNM010000009">
    <property type="protein sequence ID" value="MFC5571482.1"/>
    <property type="molecule type" value="Genomic_DNA"/>
</dbReference>
<gene>
    <name evidence="2" type="ORF">ACFPN1_15590</name>
</gene>
<evidence type="ECO:0000256" key="1">
    <source>
        <dbReference type="SAM" id="SignalP"/>
    </source>
</evidence>
<evidence type="ECO:0000313" key="2">
    <source>
        <dbReference type="EMBL" id="MFC5571482.1"/>
    </source>
</evidence>
<protein>
    <submittedName>
        <fullName evidence="2">YfiR family protein</fullName>
    </submittedName>
</protein>
<accession>A0ABW0SSF8</accession>
<keyword evidence="3" id="KW-1185">Reference proteome</keyword>
<name>A0ABW0SSF8_9GAMM</name>
<feature type="chain" id="PRO_5046792588" evidence="1">
    <location>
        <begin position="18"/>
        <end position="179"/>
    </location>
</feature>
<dbReference type="InterPro" id="IPR025293">
    <property type="entry name" value="YfiR/HmsC-like"/>
</dbReference>
<organism evidence="2 3">
    <name type="scientific">Lysobacter yangpyeongensis</name>
    <dbReference type="NCBI Taxonomy" id="346182"/>
    <lineage>
        <taxon>Bacteria</taxon>
        <taxon>Pseudomonadati</taxon>
        <taxon>Pseudomonadota</taxon>
        <taxon>Gammaproteobacteria</taxon>
        <taxon>Lysobacterales</taxon>
        <taxon>Lysobacteraceae</taxon>
        <taxon>Lysobacter</taxon>
    </lineage>
</organism>
<keyword evidence="1" id="KW-0732">Signal</keyword>
<proteinExistence type="predicted"/>
<dbReference type="Pfam" id="PF13689">
    <property type="entry name" value="DUF4154"/>
    <property type="match status" value="1"/>
</dbReference>
<feature type="signal peptide" evidence="1">
    <location>
        <begin position="1"/>
        <end position="17"/>
    </location>
</feature>
<evidence type="ECO:0000313" key="3">
    <source>
        <dbReference type="Proteomes" id="UP001596036"/>
    </source>
</evidence>
<sequence>MLALAVMLHSASAQAIAAPVELQASESRVKAAFVYKFGDYVEWPAQAFDAPDSPLVIGVVGDDTLAQELVRISQGHTIDGRRVAVKRMRHGDPLSGLHIVFIGASEARRAAQAIEAGRTGHALTITDTDDGLRLGSVINFVVVANKVRFDVALPSADASGLKISSRLLAVARTVVEGAP</sequence>